<dbReference type="Proteomes" id="UP001205185">
    <property type="component" value="Unassembled WGS sequence"/>
</dbReference>
<protein>
    <submittedName>
        <fullName evidence="1">Uncharacterized protein</fullName>
    </submittedName>
</protein>
<evidence type="ECO:0000313" key="2">
    <source>
        <dbReference type="Proteomes" id="UP001205185"/>
    </source>
</evidence>
<sequence>MTHTSDPRESRTTLWVELPRLIDSARAHLDSHPALDVASIDISATAIAPGRLEVHVSGSRPVASARVLDWLDTLTNTSLFLQVEANPEQPKAMVFGRLPDGTPATVIAPLAEDDVVGITRDRIGDWVLHWLRMQAVDVAA</sequence>
<accession>A0ABT1I7K5</accession>
<organism evidence="1 2">
    <name type="scientific">Actinokineospora diospyrosa</name>
    <dbReference type="NCBI Taxonomy" id="103728"/>
    <lineage>
        <taxon>Bacteria</taxon>
        <taxon>Bacillati</taxon>
        <taxon>Actinomycetota</taxon>
        <taxon>Actinomycetes</taxon>
        <taxon>Pseudonocardiales</taxon>
        <taxon>Pseudonocardiaceae</taxon>
        <taxon>Actinokineospora</taxon>
    </lineage>
</organism>
<reference evidence="1 2" key="1">
    <citation type="submission" date="2022-06" db="EMBL/GenBank/DDBJ databases">
        <title>Genomic Encyclopedia of Archaeal and Bacterial Type Strains, Phase II (KMG-II): from individual species to whole genera.</title>
        <authorList>
            <person name="Goeker M."/>
        </authorList>
    </citation>
    <scope>NUCLEOTIDE SEQUENCE [LARGE SCALE GENOMIC DNA]</scope>
    <source>
        <strain evidence="1 2">DSM 44255</strain>
    </source>
</reference>
<name>A0ABT1I7K5_9PSEU</name>
<dbReference type="EMBL" id="JAMTCO010000003">
    <property type="protein sequence ID" value="MCP2268598.1"/>
    <property type="molecule type" value="Genomic_DNA"/>
</dbReference>
<evidence type="ECO:0000313" key="1">
    <source>
        <dbReference type="EMBL" id="MCP2268598.1"/>
    </source>
</evidence>
<comment type="caution">
    <text evidence="1">The sequence shown here is derived from an EMBL/GenBank/DDBJ whole genome shotgun (WGS) entry which is preliminary data.</text>
</comment>
<proteinExistence type="predicted"/>
<gene>
    <name evidence="1" type="ORF">LV75_001085</name>
</gene>
<keyword evidence="2" id="KW-1185">Reference proteome</keyword>